<feature type="signal peptide" evidence="1">
    <location>
        <begin position="1"/>
        <end position="17"/>
    </location>
</feature>
<dbReference type="Proteomes" id="UP000814243">
    <property type="component" value="Unassembled WGS sequence"/>
</dbReference>
<protein>
    <recommendedName>
        <fullName evidence="2">Peptidase S8 pro-domain domain-containing protein</fullName>
    </recommendedName>
</protein>
<proteinExistence type="predicted"/>
<name>A0A922SAC3_SPOEX</name>
<dbReference type="InterPro" id="IPR032815">
    <property type="entry name" value="S8_pro-domain"/>
</dbReference>
<dbReference type="InterPro" id="IPR038466">
    <property type="entry name" value="S8_pro-domain_sf"/>
</dbReference>
<dbReference type="AlphaFoldDB" id="A0A922SAC3"/>
<accession>A0A922SAC3</accession>
<dbReference type="Pfam" id="PF16470">
    <property type="entry name" value="S8_pro-domain"/>
    <property type="match status" value="1"/>
</dbReference>
<feature type="chain" id="PRO_5036696807" description="Peptidase S8 pro-domain domain-containing protein" evidence="1">
    <location>
        <begin position="18"/>
        <end position="81"/>
    </location>
</feature>
<gene>
    <name evidence="3" type="ORF">HF086_009875</name>
</gene>
<sequence>MLAYVVVVLTVLDVCVPLYHHQFAVFVPGGPEKAHELAHRHGFINHGEQFSYEFVSKPSVNERHNSDAFDYEMEYFSYKLT</sequence>
<dbReference type="SUPFAM" id="SSF54897">
    <property type="entry name" value="Protease propeptides/inhibitors"/>
    <property type="match status" value="1"/>
</dbReference>
<organism evidence="3 4">
    <name type="scientific">Spodoptera exigua</name>
    <name type="common">Beet armyworm</name>
    <name type="synonym">Noctua fulgens</name>
    <dbReference type="NCBI Taxonomy" id="7107"/>
    <lineage>
        <taxon>Eukaryota</taxon>
        <taxon>Metazoa</taxon>
        <taxon>Ecdysozoa</taxon>
        <taxon>Arthropoda</taxon>
        <taxon>Hexapoda</taxon>
        <taxon>Insecta</taxon>
        <taxon>Pterygota</taxon>
        <taxon>Neoptera</taxon>
        <taxon>Endopterygota</taxon>
        <taxon>Lepidoptera</taxon>
        <taxon>Glossata</taxon>
        <taxon>Ditrysia</taxon>
        <taxon>Noctuoidea</taxon>
        <taxon>Noctuidae</taxon>
        <taxon>Amphipyrinae</taxon>
        <taxon>Spodoptera</taxon>
    </lineage>
</organism>
<keyword evidence="1" id="KW-0732">Signal</keyword>
<feature type="domain" description="Peptidase S8 pro-domain" evidence="2">
    <location>
        <begin position="22"/>
        <end position="65"/>
    </location>
</feature>
<reference evidence="3" key="1">
    <citation type="journal article" date="2021" name="G3 (Bethesda)">
        <title>Genome and transcriptome analysis of the beet armyworm Spodoptera exigua reveals targets for pest control. .</title>
        <authorList>
            <person name="Simon S."/>
            <person name="Breeschoten T."/>
            <person name="Jansen H.J."/>
            <person name="Dirks R.P."/>
            <person name="Schranz M.E."/>
            <person name="Ros V.I.D."/>
        </authorList>
    </citation>
    <scope>NUCLEOTIDE SEQUENCE</scope>
    <source>
        <strain evidence="3">TB_SE_WUR_2020</strain>
    </source>
</reference>
<evidence type="ECO:0000256" key="1">
    <source>
        <dbReference type="SAM" id="SignalP"/>
    </source>
</evidence>
<evidence type="ECO:0000259" key="2">
    <source>
        <dbReference type="Pfam" id="PF16470"/>
    </source>
</evidence>
<evidence type="ECO:0000313" key="4">
    <source>
        <dbReference type="Proteomes" id="UP000814243"/>
    </source>
</evidence>
<evidence type="ECO:0000313" key="3">
    <source>
        <dbReference type="EMBL" id="KAH9629748.1"/>
    </source>
</evidence>
<comment type="caution">
    <text evidence="3">The sequence shown here is derived from an EMBL/GenBank/DDBJ whole genome shotgun (WGS) entry which is preliminary data.</text>
</comment>
<dbReference type="EMBL" id="JACEFF010000852">
    <property type="protein sequence ID" value="KAH9629748.1"/>
    <property type="molecule type" value="Genomic_DNA"/>
</dbReference>
<dbReference type="Gene3D" id="3.30.70.850">
    <property type="entry name" value="Peptidase S8, pro-domain"/>
    <property type="match status" value="1"/>
</dbReference>